<name>A0A645IW14_9ZZZZ</name>
<reference evidence="2" key="1">
    <citation type="submission" date="2019-08" db="EMBL/GenBank/DDBJ databases">
        <authorList>
            <person name="Kucharzyk K."/>
            <person name="Murdoch R.W."/>
            <person name="Higgins S."/>
            <person name="Loffler F."/>
        </authorList>
    </citation>
    <scope>NUCLEOTIDE SEQUENCE</scope>
</reference>
<dbReference type="EMBL" id="VSSQ01124432">
    <property type="protein sequence ID" value="MPN55327.1"/>
    <property type="molecule type" value="Genomic_DNA"/>
</dbReference>
<organism evidence="2">
    <name type="scientific">bioreactor metagenome</name>
    <dbReference type="NCBI Taxonomy" id="1076179"/>
    <lineage>
        <taxon>unclassified sequences</taxon>
        <taxon>metagenomes</taxon>
        <taxon>ecological metagenomes</taxon>
    </lineage>
</organism>
<sequence length="67" mass="7021">MAGGLLAALDPVADRAGYKLCACHPAQQRALAYARLPGKTRQLTAHPAAQLIQPLARGSAERDDRGA</sequence>
<proteinExistence type="predicted"/>
<comment type="caution">
    <text evidence="2">The sequence shown here is derived from an EMBL/GenBank/DDBJ whole genome shotgun (WGS) entry which is preliminary data.</text>
</comment>
<gene>
    <name evidence="2" type="ORF">SDC9_203009</name>
</gene>
<dbReference type="AlphaFoldDB" id="A0A645IW14"/>
<feature type="region of interest" description="Disordered" evidence="1">
    <location>
        <begin position="44"/>
        <end position="67"/>
    </location>
</feature>
<protein>
    <submittedName>
        <fullName evidence="2">Uncharacterized protein</fullName>
    </submittedName>
</protein>
<evidence type="ECO:0000256" key="1">
    <source>
        <dbReference type="SAM" id="MobiDB-lite"/>
    </source>
</evidence>
<evidence type="ECO:0000313" key="2">
    <source>
        <dbReference type="EMBL" id="MPN55327.1"/>
    </source>
</evidence>
<accession>A0A645IW14</accession>